<feature type="non-terminal residue" evidence="2">
    <location>
        <position position="304"/>
    </location>
</feature>
<feature type="transmembrane region" description="Helical" evidence="1">
    <location>
        <begin position="235"/>
        <end position="254"/>
    </location>
</feature>
<evidence type="ECO:0000256" key="1">
    <source>
        <dbReference type="SAM" id="Phobius"/>
    </source>
</evidence>
<evidence type="ECO:0008006" key="4">
    <source>
        <dbReference type="Google" id="ProtNLM"/>
    </source>
</evidence>
<proteinExistence type="predicted"/>
<gene>
    <name evidence="2" type="ORF">FISHEDRAFT_25686</name>
</gene>
<organism evidence="2 3">
    <name type="scientific">Fistulina hepatica ATCC 64428</name>
    <dbReference type="NCBI Taxonomy" id="1128425"/>
    <lineage>
        <taxon>Eukaryota</taxon>
        <taxon>Fungi</taxon>
        <taxon>Dikarya</taxon>
        <taxon>Basidiomycota</taxon>
        <taxon>Agaricomycotina</taxon>
        <taxon>Agaricomycetes</taxon>
        <taxon>Agaricomycetidae</taxon>
        <taxon>Agaricales</taxon>
        <taxon>Fistulinaceae</taxon>
        <taxon>Fistulina</taxon>
    </lineage>
</organism>
<evidence type="ECO:0000313" key="2">
    <source>
        <dbReference type="EMBL" id="KIY46096.1"/>
    </source>
</evidence>
<accession>A0A0D7A838</accession>
<feature type="transmembrane region" description="Helical" evidence="1">
    <location>
        <begin position="104"/>
        <end position="132"/>
    </location>
</feature>
<dbReference type="AlphaFoldDB" id="A0A0D7A838"/>
<keyword evidence="1" id="KW-1133">Transmembrane helix</keyword>
<reference evidence="2 3" key="1">
    <citation type="journal article" date="2015" name="Fungal Genet. Biol.">
        <title>Evolution of novel wood decay mechanisms in Agaricales revealed by the genome sequences of Fistulina hepatica and Cylindrobasidium torrendii.</title>
        <authorList>
            <person name="Floudas D."/>
            <person name="Held B.W."/>
            <person name="Riley R."/>
            <person name="Nagy L.G."/>
            <person name="Koehler G."/>
            <person name="Ransdell A.S."/>
            <person name="Younus H."/>
            <person name="Chow J."/>
            <person name="Chiniquy J."/>
            <person name="Lipzen A."/>
            <person name="Tritt A."/>
            <person name="Sun H."/>
            <person name="Haridas S."/>
            <person name="LaButti K."/>
            <person name="Ohm R.A."/>
            <person name="Kues U."/>
            <person name="Blanchette R.A."/>
            <person name="Grigoriev I.V."/>
            <person name="Minto R.E."/>
            <person name="Hibbett D.S."/>
        </authorList>
    </citation>
    <scope>NUCLEOTIDE SEQUENCE [LARGE SCALE GENOMIC DNA]</scope>
    <source>
        <strain evidence="2 3">ATCC 64428</strain>
    </source>
</reference>
<dbReference type="EMBL" id="KN882043">
    <property type="protein sequence ID" value="KIY46096.1"/>
    <property type="molecule type" value="Genomic_DNA"/>
</dbReference>
<dbReference type="Proteomes" id="UP000054144">
    <property type="component" value="Unassembled WGS sequence"/>
</dbReference>
<feature type="transmembrane region" description="Helical" evidence="1">
    <location>
        <begin position="6"/>
        <end position="29"/>
    </location>
</feature>
<feature type="transmembrane region" description="Helical" evidence="1">
    <location>
        <begin position="182"/>
        <end position="202"/>
    </location>
</feature>
<feature type="transmembrane region" description="Helical" evidence="1">
    <location>
        <begin position="50"/>
        <end position="72"/>
    </location>
</feature>
<sequence>MATGSATVYLLWAVLAILLFTFLITHLWLYDRFKCLKWGSRRPEGAFNRLMTYCYFTSIPLLLVFSVAMAVLKYKEGAYMVKTYPIDNIVSRPTDYWDPRNKRWLLPLCFVLSFAWALELVTHLEVELTFWLFLLNQRPGKGGWFNSWEFRLWYIGDMVAILGVPTMTLIQRHDLDQCLGWIFSLGSAAGTLTTIFFLYVLYKFPAFLRHVKTDGAEPDVVVRLIIFYQLNIARVLFRFIFTVPLLILGLDAIIRGNHPINQSNFWADFLLMLGGIGCVMSSAITLLIFFPRSATRESGFVIRV</sequence>
<keyword evidence="1" id="KW-0472">Membrane</keyword>
<feature type="transmembrane region" description="Helical" evidence="1">
    <location>
        <begin position="152"/>
        <end position="170"/>
    </location>
</feature>
<name>A0A0D7A838_9AGAR</name>
<evidence type="ECO:0000313" key="3">
    <source>
        <dbReference type="Proteomes" id="UP000054144"/>
    </source>
</evidence>
<protein>
    <recommendedName>
        <fullName evidence="4">Fungal pheromone STE3G-protein-coupled receptor</fullName>
    </recommendedName>
</protein>
<dbReference type="OrthoDB" id="2384193at2759"/>
<keyword evidence="1" id="KW-0812">Transmembrane</keyword>
<keyword evidence="3" id="KW-1185">Reference proteome</keyword>
<feature type="transmembrane region" description="Helical" evidence="1">
    <location>
        <begin position="266"/>
        <end position="290"/>
    </location>
</feature>